<dbReference type="PANTHER" id="PTHR33525">
    <property type="match status" value="1"/>
</dbReference>
<evidence type="ECO:0000259" key="2">
    <source>
        <dbReference type="PROSITE" id="PS51833"/>
    </source>
</evidence>
<evidence type="ECO:0000256" key="1">
    <source>
        <dbReference type="SAM" id="MobiDB-lite"/>
    </source>
</evidence>
<organism evidence="3 4">
    <name type="scientific">Candidatus Methylobacter titanis</name>
    <dbReference type="NCBI Taxonomy" id="3053457"/>
    <lineage>
        <taxon>Bacteria</taxon>
        <taxon>Pseudomonadati</taxon>
        <taxon>Pseudomonadota</taxon>
        <taxon>Gammaproteobacteria</taxon>
        <taxon>Methylococcales</taxon>
        <taxon>Methylococcaceae</taxon>
        <taxon>Methylobacter</taxon>
    </lineage>
</organism>
<dbReference type="InterPro" id="IPR013976">
    <property type="entry name" value="HDOD"/>
</dbReference>
<evidence type="ECO:0000313" key="3">
    <source>
        <dbReference type="EMBL" id="MDI1232575.1"/>
    </source>
</evidence>
<keyword evidence="4" id="KW-1185">Reference proteome</keyword>
<dbReference type="SUPFAM" id="SSF51206">
    <property type="entry name" value="cAMP-binding domain-like"/>
    <property type="match status" value="1"/>
</dbReference>
<dbReference type="PROSITE" id="PS51833">
    <property type="entry name" value="HDOD"/>
    <property type="match status" value="1"/>
</dbReference>
<dbReference type="Proteomes" id="UP001160519">
    <property type="component" value="Unassembled WGS sequence"/>
</dbReference>
<dbReference type="InterPro" id="IPR018490">
    <property type="entry name" value="cNMP-bd_dom_sf"/>
</dbReference>
<dbReference type="PANTHER" id="PTHR33525:SF3">
    <property type="entry name" value="RIBONUCLEASE Y"/>
    <property type="match status" value="1"/>
</dbReference>
<comment type="caution">
    <text evidence="3">The sequence shown here is derived from an EMBL/GenBank/DDBJ whole genome shotgun (WGS) entry which is preliminary data.</text>
</comment>
<dbReference type="SUPFAM" id="SSF109604">
    <property type="entry name" value="HD-domain/PDEase-like"/>
    <property type="match status" value="1"/>
</dbReference>
<dbReference type="EMBL" id="JAQSDF010000110">
    <property type="protein sequence ID" value="MDI1232575.1"/>
    <property type="molecule type" value="Genomic_DNA"/>
</dbReference>
<gene>
    <name evidence="3" type="ORF">PSU93_15690</name>
</gene>
<proteinExistence type="predicted"/>
<sequence>MDNQNSVPLDQLLSETAFGQTAIKEQQDLPIIETILTEPDLYSTHCYYCNNYTVMPKSGLCLACGKVTVFDNQNSELSGATVAGQTAIEEQQDMRVIETTEADSTPPVEYDNQTEVSLLVNAENTLDAIATQQTLAIANDFVAVTDDSQTATLLPENAGNIADSIKDQPTLEIINGPVAVEYNSGTDSTEEHKKTLNIEQTVTESKGKTNIDKALDATANQSTTGDSGLVKPSTPENPFLLHKGDSTKSDVIEFCKGVFDQLKERLFSNKSHYKPLNILPACSLVEEHISMDVVQNLFPIRNYDNEKLLAFTSDLKSEICPKQTTLFHIGDKTDSALYLLKGVISLSDENGKNSELVSGTEEAKFPLSSSAIHTKTAITKTDVSVLRVSQKIMSRKHAPLSTFSTLVIPNEITKNHLMSSFLHHYNNEELNILSLPDVTVKLRNAMQNDASITKIVKIIQLDPVISAKLIGLANSPLYVSASPVKSCIEAVNRIGLNATRSFVISLSLSRVFKNNSPLVIKYADKIWKQSIYISKLSYILAAVTKQVNPEKALLAGLVCDIGAIPFLSFAANLPKDYCSESDIELILPYVKGPIGYKVLNDWGFSEEFLKIPLDSENWYQNSSDELNLTDIVVLSRFHSRIGKPNTPRLPTLTSIPATNKFKKNPLSPDLSLYVLYKAKQQVNDIMKAFTS</sequence>
<dbReference type="Pfam" id="PF08668">
    <property type="entry name" value="HDOD"/>
    <property type="match status" value="1"/>
</dbReference>
<dbReference type="InterPro" id="IPR014710">
    <property type="entry name" value="RmlC-like_jellyroll"/>
</dbReference>
<feature type="domain" description="HDOD" evidence="2">
    <location>
        <begin position="432"/>
        <end position="618"/>
    </location>
</feature>
<reference evidence="3" key="1">
    <citation type="submission" date="2023-01" db="EMBL/GenBank/DDBJ databases">
        <title>Biogeochemical cycle of methane in antarctic sediments.</title>
        <authorList>
            <person name="Roldan D.M."/>
            <person name="Menes R.J."/>
        </authorList>
    </citation>
    <scope>NUCLEOTIDE SEQUENCE [LARGE SCALE GENOMIC DNA]</scope>
    <source>
        <strain evidence="3">K-2018 MAG008</strain>
    </source>
</reference>
<feature type="region of interest" description="Disordered" evidence="1">
    <location>
        <begin position="221"/>
        <end position="242"/>
    </location>
</feature>
<name>A0AA43Q8B5_9GAMM</name>
<evidence type="ECO:0000313" key="4">
    <source>
        <dbReference type="Proteomes" id="UP001160519"/>
    </source>
</evidence>
<dbReference type="Gene3D" id="2.60.120.10">
    <property type="entry name" value="Jelly Rolls"/>
    <property type="match status" value="1"/>
</dbReference>
<protein>
    <submittedName>
        <fullName evidence="3">HDOD domain-containing protein</fullName>
    </submittedName>
</protein>
<dbReference type="Gene3D" id="1.10.3210.10">
    <property type="entry name" value="Hypothetical protein af1432"/>
    <property type="match status" value="1"/>
</dbReference>
<dbReference type="AlphaFoldDB" id="A0AA43Q8B5"/>
<dbReference type="InterPro" id="IPR052340">
    <property type="entry name" value="RNase_Y/CdgJ"/>
</dbReference>
<accession>A0AA43Q8B5</accession>